<reference evidence="23 24" key="1">
    <citation type="submission" date="2016-07" db="EMBL/GenBank/DDBJ databases">
        <title>Genome of Pelobium manganitolerans.</title>
        <authorList>
            <person name="Wu S."/>
            <person name="Wang G."/>
        </authorList>
    </citation>
    <scope>NUCLEOTIDE SEQUENCE [LARGE SCALE GENOMIC DNA]</scope>
    <source>
        <strain evidence="23 24">YS-25</strain>
    </source>
</reference>
<evidence type="ECO:0000256" key="1">
    <source>
        <dbReference type="ARBA" id="ARBA00001936"/>
    </source>
</evidence>
<keyword evidence="18" id="KW-0511">Multifunctional enzyme</keyword>
<dbReference type="SUPFAM" id="SSF56091">
    <property type="entry name" value="DNA ligase/mRNA capping enzyme, catalytic domain"/>
    <property type="match status" value="1"/>
</dbReference>
<evidence type="ECO:0000256" key="20">
    <source>
        <dbReference type="ARBA" id="ARBA00034003"/>
    </source>
</evidence>
<dbReference type="SUPFAM" id="SSF50249">
    <property type="entry name" value="Nucleic acid-binding proteins"/>
    <property type="match status" value="1"/>
</dbReference>
<keyword evidence="9" id="KW-0227">DNA damage</keyword>
<evidence type="ECO:0000256" key="15">
    <source>
        <dbReference type="ARBA" id="ARBA00023172"/>
    </source>
</evidence>
<dbReference type="EMBL" id="MBTA01000027">
    <property type="protein sequence ID" value="RKD13812.1"/>
    <property type="molecule type" value="Genomic_DNA"/>
</dbReference>
<dbReference type="Proteomes" id="UP000283433">
    <property type="component" value="Unassembled WGS sequence"/>
</dbReference>
<evidence type="ECO:0000256" key="16">
    <source>
        <dbReference type="ARBA" id="ARBA00023204"/>
    </source>
</evidence>
<keyword evidence="10" id="KW-0378">Hydrolase</keyword>
<dbReference type="InterPro" id="IPR012309">
    <property type="entry name" value="DNA_ligase_ATP-dep_C"/>
</dbReference>
<evidence type="ECO:0000256" key="12">
    <source>
        <dbReference type="ARBA" id="ARBA00022840"/>
    </source>
</evidence>
<keyword evidence="8" id="KW-0547">Nucleotide-binding</keyword>
<dbReference type="InterPro" id="IPR052171">
    <property type="entry name" value="NHEJ_LigD"/>
</dbReference>
<dbReference type="Pfam" id="PF04679">
    <property type="entry name" value="DNA_ligase_A_C"/>
    <property type="match status" value="1"/>
</dbReference>
<name>A0A419S3D8_9SPHI</name>
<dbReference type="OrthoDB" id="9802472at2"/>
<comment type="caution">
    <text evidence="23">The sequence shown here is derived from an EMBL/GenBank/DDBJ whole genome shotgun (WGS) entry which is preliminary data.</text>
</comment>
<dbReference type="CDD" id="cd07971">
    <property type="entry name" value="OBF_DNA_ligase_LigD"/>
    <property type="match status" value="1"/>
</dbReference>
<dbReference type="NCBIfam" id="TIGR02777">
    <property type="entry name" value="LigD_PE_dom"/>
    <property type="match status" value="1"/>
</dbReference>
<feature type="region of interest" description="Disordered" evidence="21">
    <location>
        <begin position="1"/>
        <end position="25"/>
    </location>
</feature>
<organism evidence="23 24">
    <name type="scientific">Pelobium manganitolerans</name>
    <dbReference type="NCBI Taxonomy" id="1842495"/>
    <lineage>
        <taxon>Bacteria</taxon>
        <taxon>Pseudomonadati</taxon>
        <taxon>Bacteroidota</taxon>
        <taxon>Sphingobacteriia</taxon>
        <taxon>Sphingobacteriales</taxon>
        <taxon>Sphingobacteriaceae</taxon>
        <taxon>Pelobium</taxon>
    </lineage>
</organism>
<evidence type="ECO:0000256" key="11">
    <source>
        <dbReference type="ARBA" id="ARBA00022839"/>
    </source>
</evidence>
<dbReference type="PROSITE" id="PS50160">
    <property type="entry name" value="DNA_LIGASE_A3"/>
    <property type="match status" value="1"/>
</dbReference>
<sequence length="828" mass="94941">MGLEKYNEKRDFTATKEPKGGKSANKKLRFVVQRHHASHLHYDFRLELDGVLKSWAVPKGPSLNPKDKRLAMMVEDHPYDYKDFEGEIPKGNYGAGTVSIFDEGFYHSLADERKDDVKTLHAGLHSGNLKFSLNGKILKGEFALVRLKNAEDNSWLLIKHDDKYAEHKKFSAEDLVSEKIKKAGLAFKKAEKAPKVQAKQEVKAAKKAYEPMLATLASDIFDDEDWLFERKLDGYRILAENGEKLNLVTRNGKNYTDKYPSIAKELKKLKEDCVIDGELVAVDKKGKDVFQLLQHYEESKAELKYYAFDLLALDGHDLTELPLIQRKNLLEKLLEPYQFKNVLFNQHIIGKGKKAFKEAEREHWEGIIGKRANDTYYPGKRTQSWLKFKFNNSQEAIICGFTAPGGSRKRFGALVLGMLDDKEHIKYIGNCGTGFTDTDLEELYQKMEPLIMKSKPFKAKVAQERNATWIKPELVCEVTYTEWTNDGHLRHPVFKGLRTDKDKKSVKAELPKNAKKVAKQKHDFGGENDVEKTFGGKKVSLSNLDKLYWPKEKITKGDLIHYYDTVANEMLPYLKNKPLSLNRHPNGITKPGFFQKDVDTEHIPKWAKTTKVFSESNAKTIDYLVCNDKATLIYMANLGCIEINPWLSNYQKPEKPDFMVIDLDPDKNEFSEVVQLALVLKEVFDEMQIRSYVKTSGSSGIHIYVYVGAAYDYDFVKEFARFIAQKAHERSPDNTSLERSPSKRKGKIYIDFLQNRRGQTIAAPYSARPKPGATVSFPVDWEALDENFSMKDYDIFNVPEKIANRNDPWASIFDEKQDLKKALKGVKR</sequence>
<dbReference type="Gene3D" id="2.40.50.140">
    <property type="entry name" value="Nucleic acid-binding proteins"/>
    <property type="match status" value="1"/>
</dbReference>
<keyword evidence="7" id="KW-0479">Metal-binding</keyword>
<dbReference type="GO" id="GO:0005524">
    <property type="term" value="F:ATP binding"/>
    <property type="evidence" value="ECO:0007669"/>
    <property type="project" value="UniProtKB-KW"/>
</dbReference>
<keyword evidence="17" id="KW-0464">Manganese</keyword>
<dbReference type="Gene3D" id="3.30.1490.70">
    <property type="match status" value="1"/>
</dbReference>
<dbReference type="NCBIfam" id="TIGR02779">
    <property type="entry name" value="NHEJ_ligase_lig"/>
    <property type="match status" value="1"/>
</dbReference>
<dbReference type="GO" id="GO:0006310">
    <property type="term" value="P:DNA recombination"/>
    <property type="evidence" value="ECO:0007669"/>
    <property type="project" value="UniProtKB-KW"/>
</dbReference>
<evidence type="ECO:0000256" key="4">
    <source>
        <dbReference type="ARBA" id="ARBA00022679"/>
    </source>
</evidence>
<keyword evidence="6" id="KW-0540">Nuclease</keyword>
<dbReference type="CDD" id="cd07906">
    <property type="entry name" value="Adenylation_DNA_ligase_LigD_LigC"/>
    <property type="match status" value="1"/>
</dbReference>
<dbReference type="GO" id="GO:0003887">
    <property type="term" value="F:DNA-directed DNA polymerase activity"/>
    <property type="evidence" value="ECO:0007669"/>
    <property type="project" value="UniProtKB-KW"/>
</dbReference>
<dbReference type="Pfam" id="PF21686">
    <property type="entry name" value="LigD_Prim-Pol"/>
    <property type="match status" value="1"/>
</dbReference>
<evidence type="ECO:0000256" key="19">
    <source>
        <dbReference type="ARBA" id="ARBA00029943"/>
    </source>
</evidence>
<keyword evidence="24" id="KW-1185">Reference proteome</keyword>
<keyword evidence="14" id="KW-0238">DNA-binding</keyword>
<accession>A0A419S3D8</accession>
<keyword evidence="12" id="KW-0067">ATP-binding</keyword>
<evidence type="ECO:0000256" key="17">
    <source>
        <dbReference type="ARBA" id="ARBA00023211"/>
    </source>
</evidence>
<evidence type="ECO:0000256" key="18">
    <source>
        <dbReference type="ARBA" id="ARBA00023268"/>
    </source>
</evidence>
<dbReference type="GO" id="GO:0003910">
    <property type="term" value="F:DNA ligase (ATP) activity"/>
    <property type="evidence" value="ECO:0007669"/>
    <property type="project" value="UniProtKB-EC"/>
</dbReference>
<keyword evidence="11" id="KW-0269">Exonuclease</keyword>
<dbReference type="InterPro" id="IPR014146">
    <property type="entry name" value="LigD_ligase_dom"/>
</dbReference>
<gene>
    <name evidence="23" type="ORF">BCY91_09640</name>
</gene>
<dbReference type="GO" id="GO:0004527">
    <property type="term" value="F:exonuclease activity"/>
    <property type="evidence" value="ECO:0007669"/>
    <property type="project" value="UniProtKB-KW"/>
</dbReference>
<dbReference type="Gene3D" id="3.30.470.30">
    <property type="entry name" value="DNA ligase/mRNA capping enzyme"/>
    <property type="match status" value="1"/>
</dbReference>
<dbReference type="EC" id="6.5.1.1" evidence="2"/>
<evidence type="ECO:0000256" key="10">
    <source>
        <dbReference type="ARBA" id="ARBA00022801"/>
    </source>
</evidence>
<dbReference type="InterPro" id="IPR014143">
    <property type="entry name" value="NHEJ_ligase_prk"/>
</dbReference>
<comment type="catalytic activity">
    <reaction evidence="20">
        <text>ATP + (deoxyribonucleotide)n-3'-hydroxyl + 5'-phospho-(deoxyribonucleotide)m = (deoxyribonucleotide)n+m + AMP + diphosphate.</text>
        <dbReference type="EC" id="6.5.1.1"/>
    </reaction>
</comment>
<keyword evidence="3 23" id="KW-0436">Ligase</keyword>
<dbReference type="InterPro" id="IPR012340">
    <property type="entry name" value="NA-bd_OB-fold"/>
</dbReference>
<dbReference type="Pfam" id="PF13298">
    <property type="entry name" value="LigD_N"/>
    <property type="match status" value="1"/>
</dbReference>
<proteinExistence type="predicted"/>
<dbReference type="GO" id="GO:0003677">
    <property type="term" value="F:DNA binding"/>
    <property type="evidence" value="ECO:0007669"/>
    <property type="project" value="UniProtKB-KW"/>
</dbReference>
<evidence type="ECO:0000256" key="2">
    <source>
        <dbReference type="ARBA" id="ARBA00012727"/>
    </source>
</evidence>
<feature type="domain" description="ATP-dependent DNA ligase family profile" evidence="22">
    <location>
        <begin position="296"/>
        <end position="389"/>
    </location>
</feature>
<dbReference type="InterPro" id="IPR014144">
    <property type="entry name" value="LigD_PE_domain"/>
</dbReference>
<keyword evidence="13" id="KW-0239">DNA-directed DNA polymerase</keyword>
<dbReference type="NCBIfam" id="TIGR02778">
    <property type="entry name" value="ligD_pol"/>
    <property type="match status" value="1"/>
</dbReference>
<dbReference type="PANTHER" id="PTHR42705">
    <property type="entry name" value="BIFUNCTIONAL NON-HOMOLOGOUS END JOINING PROTEIN LIGD"/>
    <property type="match status" value="1"/>
</dbReference>
<dbReference type="GO" id="GO:0006281">
    <property type="term" value="P:DNA repair"/>
    <property type="evidence" value="ECO:0007669"/>
    <property type="project" value="UniProtKB-KW"/>
</dbReference>
<dbReference type="Gene3D" id="3.90.920.10">
    <property type="entry name" value="DNA primase, PRIM domain"/>
    <property type="match status" value="1"/>
</dbReference>
<comment type="cofactor">
    <cofactor evidence="1">
        <name>Mn(2+)</name>
        <dbReference type="ChEBI" id="CHEBI:29035"/>
    </cofactor>
</comment>
<dbReference type="Pfam" id="PF01068">
    <property type="entry name" value="DNA_ligase_A_M"/>
    <property type="match status" value="1"/>
</dbReference>
<feature type="compositionally biased region" description="Basic and acidic residues" evidence="21">
    <location>
        <begin position="1"/>
        <end position="20"/>
    </location>
</feature>
<evidence type="ECO:0000256" key="3">
    <source>
        <dbReference type="ARBA" id="ARBA00022598"/>
    </source>
</evidence>
<dbReference type="RefSeq" id="WP_120182724.1">
    <property type="nucleotide sequence ID" value="NZ_MBTA01000027.1"/>
</dbReference>
<dbReference type="NCBIfam" id="TIGR02776">
    <property type="entry name" value="NHEJ_ligase_prk"/>
    <property type="match status" value="1"/>
</dbReference>
<dbReference type="InterPro" id="IPR014145">
    <property type="entry name" value="LigD_pol_dom"/>
</dbReference>
<dbReference type="InterPro" id="IPR012310">
    <property type="entry name" value="DNA_ligase_ATP-dep_cent"/>
</dbReference>
<evidence type="ECO:0000256" key="13">
    <source>
        <dbReference type="ARBA" id="ARBA00022932"/>
    </source>
</evidence>
<evidence type="ECO:0000256" key="7">
    <source>
        <dbReference type="ARBA" id="ARBA00022723"/>
    </source>
</evidence>
<keyword evidence="15" id="KW-0233">DNA recombination</keyword>
<evidence type="ECO:0000256" key="21">
    <source>
        <dbReference type="SAM" id="MobiDB-lite"/>
    </source>
</evidence>
<evidence type="ECO:0000313" key="24">
    <source>
        <dbReference type="Proteomes" id="UP000283433"/>
    </source>
</evidence>
<evidence type="ECO:0000256" key="14">
    <source>
        <dbReference type="ARBA" id="ARBA00023125"/>
    </source>
</evidence>
<evidence type="ECO:0000256" key="9">
    <source>
        <dbReference type="ARBA" id="ARBA00022763"/>
    </source>
</evidence>
<evidence type="ECO:0000256" key="6">
    <source>
        <dbReference type="ARBA" id="ARBA00022722"/>
    </source>
</evidence>
<evidence type="ECO:0000313" key="23">
    <source>
        <dbReference type="EMBL" id="RKD13812.1"/>
    </source>
</evidence>
<dbReference type="PANTHER" id="PTHR42705:SF2">
    <property type="entry name" value="BIFUNCTIONAL NON-HOMOLOGOUS END JOINING PROTEIN LIGD"/>
    <property type="match status" value="1"/>
</dbReference>
<keyword evidence="5" id="KW-0548">Nucleotidyltransferase</keyword>
<keyword evidence="4" id="KW-0808">Transferase</keyword>
<protein>
    <recommendedName>
        <fullName evidence="2">DNA ligase (ATP)</fullName>
        <ecNumber evidence="2">6.5.1.1</ecNumber>
    </recommendedName>
    <alternativeName>
        <fullName evidence="19">NHEJ DNA polymerase</fullName>
    </alternativeName>
</protein>
<dbReference type="AlphaFoldDB" id="A0A419S3D8"/>
<evidence type="ECO:0000259" key="22">
    <source>
        <dbReference type="PROSITE" id="PS50160"/>
    </source>
</evidence>
<evidence type="ECO:0000256" key="8">
    <source>
        <dbReference type="ARBA" id="ARBA00022741"/>
    </source>
</evidence>
<evidence type="ECO:0000256" key="5">
    <source>
        <dbReference type="ARBA" id="ARBA00022695"/>
    </source>
</evidence>
<dbReference type="GO" id="GO:0046872">
    <property type="term" value="F:metal ion binding"/>
    <property type="evidence" value="ECO:0007669"/>
    <property type="project" value="UniProtKB-KW"/>
</dbReference>
<dbReference type="CDD" id="cd04865">
    <property type="entry name" value="LigD_Pol_like_2"/>
    <property type="match status" value="1"/>
</dbReference>
<keyword evidence="16" id="KW-0234">DNA repair</keyword>